<dbReference type="InterPro" id="IPR051558">
    <property type="entry name" value="Metallophosphoesterase_PAP"/>
</dbReference>
<dbReference type="InterPro" id="IPR029052">
    <property type="entry name" value="Metallo-depent_PP-like"/>
</dbReference>
<accession>A0A6C0C881</accession>
<evidence type="ECO:0000259" key="3">
    <source>
        <dbReference type="Pfam" id="PF00149"/>
    </source>
</evidence>
<keyword evidence="1" id="KW-0732">Signal</keyword>
<reference evidence="4" key="1">
    <citation type="journal article" date="2020" name="Nature">
        <title>Giant virus diversity and host interactions through global metagenomics.</title>
        <authorList>
            <person name="Schulz F."/>
            <person name="Roux S."/>
            <person name="Paez-Espino D."/>
            <person name="Jungbluth S."/>
            <person name="Walsh D.A."/>
            <person name="Denef V.J."/>
            <person name="McMahon K.D."/>
            <person name="Konstantinidis K.T."/>
            <person name="Eloe-Fadrosh E.A."/>
            <person name="Kyrpides N.C."/>
            <person name="Woyke T."/>
        </authorList>
    </citation>
    <scope>NUCLEOTIDE SEQUENCE</scope>
    <source>
        <strain evidence="4">GVMAG-M-3300020187-37</strain>
    </source>
</reference>
<dbReference type="Gene3D" id="3.60.21.10">
    <property type="match status" value="1"/>
</dbReference>
<keyword evidence="2" id="KW-0378">Hydrolase</keyword>
<proteinExistence type="predicted"/>
<dbReference type="Pfam" id="PF00149">
    <property type="entry name" value="Metallophos"/>
    <property type="match status" value="1"/>
</dbReference>
<evidence type="ECO:0000313" key="4">
    <source>
        <dbReference type="EMBL" id="QHS99848.1"/>
    </source>
</evidence>
<evidence type="ECO:0000256" key="2">
    <source>
        <dbReference type="ARBA" id="ARBA00022801"/>
    </source>
</evidence>
<dbReference type="InterPro" id="IPR004843">
    <property type="entry name" value="Calcineurin-like_PHP"/>
</dbReference>
<dbReference type="PANTHER" id="PTHR10161:SF14">
    <property type="entry name" value="TARTRATE-RESISTANT ACID PHOSPHATASE TYPE 5"/>
    <property type="match status" value="1"/>
</dbReference>
<evidence type="ECO:0000256" key="1">
    <source>
        <dbReference type="ARBA" id="ARBA00022729"/>
    </source>
</evidence>
<organism evidence="4">
    <name type="scientific">viral metagenome</name>
    <dbReference type="NCBI Taxonomy" id="1070528"/>
    <lineage>
        <taxon>unclassified sequences</taxon>
        <taxon>metagenomes</taxon>
        <taxon>organismal metagenomes</taxon>
    </lineage>
</organism>
<dbReference type="EMBL" id="MN739349">
    <property type="protein sequence ID" value="QHS99848.1"/>
    <property type="molecule type" value="Genomic_DNA"/>
</dbReference>
<dbReference type="SUPFAM" id="SSF56300">
    <property type="entry name" value="Metallo-dependent phosphatases"/>
    <property type="match status" value="1"/>
</dbReference>
<dbReference type="GO" id="GO:0016787">
    <property type="term" value="F:hydrolase activity"/>
    <property type="evidence" value="ECO:0007669"/>
    <property type="project" value="UniProtKB-KW"/>
</dbReference>
<dbReference type="PANTHER" id="PTHR10161">
    <property type="entry name" value="TARTRATE-RESISTANT ACID PHOSPHATASE TYPE 5"/>
    <property type="match status" value="1"/>
</dbReference>
<name>A0A6C0C881_9ZZZZ</name>
<protein>
    <recommendedName>
        <fullName evidence="3">Calcineurin-like phosphoesterase domain-containing protein</fullName>
    </recommendedName>
</protein>
<sequence length="282" mass="32222">MKCVFIADTGTGDDNQRAVGRGLSKLVRDNDIKFVLLGGDNFYEDGIRSVNDPKVKTAFEIPYKDIPNDIKFFSCLGNHDIYNTEGHTAQFDYSEQSIEKDMKFVLPYHYYSFGKKGLFKIFVIDGNLDEMESSLKREQSRETCRDIRECSDPWKILMIHQPLVSPGEHGCLKGSNEKYVKNIIKNGIDLVCSGHDHLQACASMNIGNKDVIQVVNGAGAKKYFDDPDDHIHPEYINNKRGYKLLHFNTELGYCQFDMKPTSLKIDYLNKNNKVLFTHKISK</sequence>
<feature type="domain" description="Calcineurin-like phosphoesterase" evidence="3">
    <location>
        <begin position="1"/>
        <end position="197"/>
    </location>
</feature>
<dbReference type="AlphaFoldDB" id="A0A6C0C881"/>